<comment type="caution">
    <text evidence="2">The sequence shown here is derived from an EMBL/GenBank/DDBJ whole genome shotgun (WGS) entry which is preliminary data.</text>
</comment>
<dbReference type="AlphaFoldDB" id="A0A9P9J7N5"/>
<keyword evidence="3" id="KW-1185">Reference proteome</keyword>
<feature type="compositionally biased region" description="Basic and acidic residues" evidence="1">
    <location>
        <begin position="231"/>
        <end position="242"/>
    </location>
</feature>
<accession>A0A9P9J7N5</accession>
<dbReference type="Proteomes" id="UP000717696">
    <property type="component" value="Unassembled WGS sequence"/>
</dbReference>
<sequence>MTNIVMYKPNGDTLAVRIPDNVGTMLVIRSSTPRPLENRLHRISLSTAHQLWDHRIVDKDGTMVLREPLRKAQLSFQEIATRMRERAEQDIEPRGSLASIIDADSSVDFWHRVLNHLRSAAKRYRLRVFRKPWTKRLSVAEIQNQRTEKDEGIGFDTSSINPFSNADFVPWLGITEALCPSLTDQSAVAPPLPNRSVKYAKAREGVYWRLVLPSATTTTTNIDLAPLTSSDKPDEPDSDRSDVDPALVEAKLQELINPLILYRLHLPDQYEDIETNEKLWDQFIRDSAKRNQTRFKNPEITNATFCNLRRVSIQHETPFMISAASLQKFALIQMNSTELQVVCNVELPEDPPTRPFKHWGIHHAQDHPGQDHVCQFCDRTFSRKRWPITHKHCDKKVKEKWIFTCLLCSAEFKNNVPGIERGLHRHLAEEHTDPVRRIKCDKDFKHMMHWCLHTSAIEVSNMARTVDVENQ</sequence>
<dbReference type="EMBL" id="JAGMUU010000009">
    <property type="protein sequence ID" value="KAH7145413.1"/>
    <property type="molecule type" value="Genomic_DNA"/>
</dbReference>
<evidence type="ECO:0000313" key="2">
    <source>
        <dbReference type="EMBL" id="KAH7145413.1"/>
    </source>
</evidence>
<evidence type="ECO:0000313" key="3">
    <source>
        <dbReference type="Proteomes" id="UP000717696"/>
    </source>
</evidence>
<gene>
    <name evidence="2" type="ORF">B0J13DRAFT_665749</name>
</gene>
<name>A0A9P9J7N5_9HYPO</name>
<proteinExistence type="predicted"/>
<feature type="region of interest" description="Disordered" evidence="1">
    <location>
        <begin position="222"/>
        <end position="242"/>
    </location>
</feature>
<organism evidence="2 3">
    <name type="scientific">Dactylonectria estremocensis</name>
    <dbReference type="NCBI Taxonomy" id="1079267"/>
    <lineage>
        <taxon>Eukaryota</taxon>
        <taxon>Fungi</taxon>
        <taxon>Dikarya</taxon>
        <taxon>Ascomycota</taxon>
        <taxon>Pezizomycotina</taxon>
        <taxon>Sordariomycetes</taxon>
        <taxon>Hypocreomycetidae</taxon>
        <taxon>Hypocreales</taxon>
        <taxon>Nectriaceae</taxon>
        <taxon>Dactylonectria</taxon>
    </lineage>
</organism>
<reference evidence="2" key="1">
    <citation type="journal article" date="2021" name="Nat. Commun.">
        <title>Genetic determinants of endophytism in the Arabidopsis root mycobiome.</title>
        <authorList>
            <person name="Mesny F."/>
            <person name="Miyauchi S."/>
            <person name="Thiergart T."/>
            <person name="Pickel B."/>
            <person name="Atanasova L."/>
            <person name="Karlsson M."/>
            <person name="Huettel B."/>
            <person name="Barry K.W."/>
            <person name="Haridas S."/>
            <person name="Chen C."/>
            <person name="Bauer D."/>
            <person name="Andreopoulos W."/>
            <person name="Pangilinan J."/>
            <person name="LaButti K."/>
            <person name="Riley R."/>
            <person name="Lipzen A."/>
            <person name="Clum A."/>
            <person name="Drula E."/>
            <person name="Henrissat B."/>
            <person name="Kohler A."/>
            <person name="Grigoriev I.V."/>
            <person name="Martin F.M."/>
            <person name="Hacquard S."/>
        </authorList>
    </citation>
    <scope>NUCLEOTIDE SEQUENCE</scope>
    <source>
        <strain evidence="2">MPI-CAGE-AT-0021</strain>
    </source>
</reference>
<evidence type="ECO:0000256" key="1">
    <source>
        <dbReference type="SAM" id="MobiDB-lite"/>
    </source>
</evidence>
<protein>
    <submittedName>
        <fullName evidence="2">Uncharacterized protein</fullName>
    </submittedName>
</protein>